<gene>
    <name evidence="8" type="ORF">SH580_16080</name>
</gene>
<dbReference type="EMBL" id="CP138858">
    <property type="protein sequence ID" value="WPJ94948.1"/>
    <property type="molecule type" value="Genomic_DNA"/>
</dbReference>
<dbReference type="PANTHER" id="PTHR33452:SF1">
    <property type="entry name" value="INNER MEMBRANE PROTEIN YPHA-RELATED"/>
    <property type="match status" value="1"/>
</dbReference>
<feature type="transmembrane region" description="Helical" evidence="7">
    <location>
        <begin position="12"/>
        <end position="28"/>
    </location>
</feature>
<feature type="transmembrane region" description="Helical" evidence="7">
    <location>
        <begin position="48"/>
        <end position="74"/>
    </location>
</feature>
<dbReference type="RefSeq" id="WP_319831850.1">
    <property type="nucleotide sequence ID" value="NZ_CP138858.1"/>
</dbReference>
<proteinExistence type="inferred from homology"/>
<dbReference type="InterPro" id="IPR051907">
    <property type="entry name" value="DoxX-like_oxidoreductase"/>
</dbReference>
<accession>A0ABZ0RIP3</accession>
<comment type="similarity">
    <text evidence="2">Belongs to the DoxX family.</text>
</comment>
<evidence type="ECO:0000256" key="4">
    <source>
        <dbReference type="ARBA" id="ARBA00022692"/>
    </source>
</evidence>
<keyword evidence="4 7" id="KW-0812">Transmembrane</keyword>
<evidence type="ECO:0000256" key="2">
    <source>
        <dbReference type="ARBA" id="ARBA00006679"/>
    </source>
</evidence>
<evidence type="ECO:0000256" key="7">
    <source>
        <dbReference type="SAM" id="Phobius"/>
    </source>
</evidence>
<comment type="subcellular location">
    <subcellularLocation>
        <location evidence="1">Cell membrane</location>
        <topology evidence="1">Multi-pass membrane protein</topology>
    </subcellularLocation>
</comment>
<evidence type="ECO:0000313" key="8">
    <source>
        <dbReference type="EMBL" id="WPJ94948.1"/>
    </source>
</evidence>
<evidence type="ECO:0000256" key="3">
    <source>
        <dbReference type="ARBA" id="ARBA00022475"/>
    </source>
</evidence>
<keyword evidence="9" id="KW-1185">Reference proteome</keyword>
<name>A0ABZ0RIP3_9BACT</name>
<sequence>MKAPAYSTNLGLFVLRIGIGSMFILHGLPKLMGGTAAWEQVAQHGLPFLPAGNISIAFGLAAAIAEFGGGILLILGCYHRIVCSALMGTMAVAFSTKLGAVTGYQNFALEAGWPLELLIVFIALFLTGPGRWRIGAGKS</sequence>
<feature type="transmembrane region" description="Helical" evidence="7">
    <location>
        <begin position="81"/>
        <end position="101"/>
    </location>
</feature>
<dbReference type="Proteomes" id="UP001324993">
    <property type="component" value="Chromosome"/>
</dbReference>
<evidence type="ECO:0000256" key="6">
    <source>
        <dbReference type="ARBA" id="ARBA00023136"/>
    </source>
</evidence>
<evidence type="ECO:0000256" key="5">
    <source>
        <dbReference type="ARBA" id="ARBA00022989"/>
    </source>
</evidence>
<keyword evidence="6 7" id="KW-0472">Membrane</keyword>
<protein>
    <submittedName>
        <fullName evidence="8">DoxX family protein</fullName>
    </submittedName>
</protein>
<organism evidence="8 9">
    <name type="scientific">Coraliomargarita algicola</name>
    <dbReference type="NCBI Taxonomy" id="3092156"/>
    <lineage>
        <taxon>Bacteria</taxon>
        <taxon>Pseudomonadati</taxon>
        <taxon>Verrucomicrobiota</taxon>
        <taxon>Opitutia</taxon>
        <taxon>Puniceicoccales</taxon>
        <taxon>Coraliomargaritaceae</taxon>
        <taxon>Coraliomargarita</taxon>
    </lineage>
</organism>
<dbReference type="InterPro" id="IPR032808">
    <property type="entry name" value="DoxX"/>
</dbReference>
<evidence type="ECO:0000313" key="9">
    <source>
        <dbReference type="Proteomes" id="UP001324993"/>
    </source>
</evidence>
<reference evidence="8 9" key="1">
    <citation type="submission" date="2023-11" db="EMBL/GenBank/DDBJ databases">
        <title>Coraliomargarita sp. nov., isolated from marine algae.</title>
        <authorList>
            <person name="Lee J.K."/>
            <person name="Baek J.H."/>
            <person name="Kim J.M."/>
            <person name="Choi D.G."/>
            <person name="Jeon C.O."/>
        </authorList>
    </citation>
    <scope>NUCLEOTIDE SEQUENCE [LARGE SCALE GENOMIC DNA]</scope>
    <source>
        <strain evidence="8 9">J2-16</strain>
    </source>
</reference>
<evidence type="ECO:0000256" key="1">
    <source>
        <dbReference type="ARBA" id="ARBA00004651"/>
    </source>
</evidence>
<keyword evidence="5 7" id="KW-1133">Transmembrane helix</keyword>
<feature type="transmembrane region" description="Helical" evidence="7">
    <location>
        <begin position="113"/>
        <end position="132"/>
    </location>
</feature>
<dbReference type="Pfam" id="PF07681">
    <property type="entry name" value="DoxX"/>
    <property type="match status" value="1"/>
</dbReference>
<dbReference type="PANTHER" id="PTHR33452">
    <property type="entry name" value="OXIDOREDUCTASE CATD-RELATED"/>
    <property type="match status" value="1"/>
</dbReference>
<keyword evidence="3" id="KW-1003">Cell membrane</keyword>